<keyword evidence="4" id="KW-0804">Transcription</keyword>
<evidence type="ECO:0000256" key="2">
    <source>
        <dbReference type="ARBA" id="ARBA00023015"/>
    </source>
</evidence>
<dbReference type="PANTHER" id="PTHR43214">
    <property type="entry name" value="TWO-COMPONENT RESPONSE REGULATOR"/>
    <property type="match status" value="1"/>
</dbReference>
<dbReference type="SUPFAM" id="SSF52172">
    <property type="entry name" value="CheY-like"/>
    <property type="match status" value="1"/>
</dbReference>
<gene>
    <name evidence="8" type="ORF">EBN88_05505</name>
</gene>
<proteinExistence type="predicted"/>
<dbReference type="InterPro" id="IPR000792">
    <property type="entry name" value="Tscrpt_reg_LuxR_C"/>
</dbReference>
<comment type="caution">
    <text evidence="8">The sequence shown here is derived from an EMBL/GenBank/DDBJ whole genome shotgun (WGS) entry which is preliminary data.</text>
</comment>
<evidence type="ECO:0000259" key="7">
    <source>
        <dbReference type="PROSITE" id="PS50110"/>
    </source>
</evidence>
<keyword evidence="3 8" id="KW-0238">DNA-binding</keyword>
<sequence length="223" mass="24202">MTTRIVIADDQELIRHGFRLVLDAQPDMTVVGEAADGVAALEAARLLRPDVLLADIRMPGLDGLEVVRRLAGPGAEPGPRVVVVTTFDHDEYVQLALRDGAAGYLLKRAGPTLLVEAVRAAMSGEALLSPSITMRLLRDRYARTTDVRRTDERTDRPADRLTEREKDVVRLVAAGLTNAEIGAELFISPGTVKTHLASAQRRLGVRNRVGLAAWAWRAGLAEA</sequence>
<reference evidence="8 9" key="1">
    <citation type="submission" date="2018-10" db="EMBL/GenBank/DDBJ databases">
        <title>Isolation, diversity and antifungal activity of actinobacteria from wheat.</title>
        <authorList>
            <person name="Han C."/>
        </authorList>
    </citation>
    <scope>NUCLEOTIDE SEQUENCE [LARGE SCALE GENOMIC DNA]</scope>
    <source>
        <strain evidence="8 9">NEAU-YY642</strain>
    </source>
</reference>
<dbReference type="GO" id="GO:0003677">
    <property type="term" value="F:DNA binding"/>
    <property type="evidence" value="ECO:0007669"/>
    <property type="project" value="UniProtKB-KW"/>
</dbReference>
<organism evidence="8 9">
    <name type="scientific">Streptomyces triticirhizae</name>
    <dbReference type="NCBI Taxonomy" id="2483353"/>
    <lineage>
        <taxon>Bacteria</taxon>
        <taxon>Bacillati</taxon>
        <taxon>Actinomycetota</taxon>
        <taxon>Actinomycetes</taxon>
        <taxon>Kitasatosporales</taxon>
        <taxon>Streptomycetaceae</taxon>
        <taxon>Streptomyces</taxon>
    </lineage>
</organism>
<dbReference type="PRINTS" id="PR00038">
    <property type="entry name" value="HTHLUXR"/>
</dbReference>
<dbReference type="Pfam" id="PF00072">
    <property type="entry name" value="Response_reg"/>
    <property type="match status" value="1"/>
</dbReference>
<keyword evidence="1 5" id="KW-0597">Phosphoprotein</keyword>
<dbReference type="CDD" id="cd06170">
    <property type="entry name" value="LuxR_C_like"/>
    <property type="match status" value="1"/>
</dbReference>
<dbReference type="Pfam" id="PF00196">
    <property type="entry name" value="GerE"/>
    <property type="match status" value="1"/>
</dbReference>
<dbReference type="AlphaFoldDB" id="A0A3M2M4R4"/>
<dbReference type="GO" id="GO:0000160">
    <property type="term" value="P:phosphorelay signal transduction system"/>
    <property type="evidence" value="ECO:0007669"/>
    <property type="project" value="InterPro"/>
</dbReference>
<dbReference type="EMBL" id="RFFJ01000016">
    <property type="protein sequence ID" value="RMI44462.1"/>
    <property type="molecule type" value="Genomic_DNA"/>
</dbReference>
<dbReference type="Proteomes" id="UP000278673">
    <property type="component" value="Unassembled WGS sequence"/>
</dbReference>
<dbReference type="InterPro" id="IPR016032">
    <property type="entry name" value="Sig_transdc_resp-reg_C-effctor"/>
</dbReference>
<dbReference type="InterPro" id="IPR039420">
    <property type="entry name" value="WalR-like"/>
</dbReference>
<feature type="domain" description="HTH luxR-type" evidence="6">
    <location>
        <begin position="154"/>
        <end position="219"/>
    </location>
</feature>
<feature type="modified residue" description="4-aspartylphosphate" evidence="5">
    <location>
        <position position="55"/>
    </location>
</feature>
<keyword evidence="2" id="KW-0805">Transcription regulation</keyword>
<evidence type="ECO:0000313" key="9">
    <source>
        <dbReference type="Proteomes" id="UP000278673"/>
    </source>
</evidence>
<evidence type="ECO:0000256" key="1">
    <source>
        <dbReference type="ARBA" id="ARBA00022553"/>
    </source>
</evidence>
<evidence type="ECO:0000256" key="3">
    <source>
        <dbReference type="ARBA" id="ARBA00023125"/>
    </source>
</evidence>
<evidence type="ECO:0000256" key="4">
    <source>
        <dbReference type="ARBA" id="ARBA00023163"/>
    </source>
</evidence>
<dbReference type="PROSITE" id="PS50043">
    <property type="entry name" value="HTH_LUXR_2"/>
    <property type="match status" value="1"/>
</dbReference>
<dbReference type="SUPFAM" id="SSF46894">
    <property type="entry name" value="C-terminal effector domain of the bipartite response regulators"/>
    <property type="match status" value="1"/>
</dbReference>
<dbReference type="InterPro" id="IPR058245">
    <property type="entry name" value="NreC/VraR/RcsB-like_REC"/>
</dbReference>
<dbReference type="RefSeq" id="WP_122182669.1">
    <property type="nucleotide sequence ID" value="NZ_RFFJ01000016.1"/>
</dbReference>
<dbReference type="SMART" id="SM00448">
    <property type="entry name" value="REC"/>
    <property type="match status" value="1"/>
</dbReference>
<dbReference type="InterPro" id="IPR001789">
    <property type="entry name" value="Sig_transdc_resp-reg_receiver"/>
</dbReference>
<dbReference type="SMART" id="SM00421">
    <property type="entry name" value="HTH_LUXR"/>
    <property type="match status" value="1"/>
</dbReference>
<dbReference type="Gene3D" id="3.40.50.2300">
    <property type="match status" value="1"/>
</dbReference>
<dbReference type="InterPro" id="IPR011006">
    <property type="entry name" value="CheY-like_superfamily"/>
</dbReference>
<dbReference type="PROSITE" id="PS50110">
    <property type="entry name" value="RESPONSE_REGULATORY"/>
    <property type="match status" value="1"/>
</dbReference>
<dbReference type="PANTHER" id="PTHR43214:SF24">
    <property type="entry name" value="TRANSCRIPTIONAL REGULATORY PROTEIN NARL-RELATED"/>
    <property type="match status" value="1"/>
</dbReference>
<name>A0A3M2M4R4_9ACTN</name>
<evidence type="ECO:0000313" key="8">
    <source>
        <dbReference type="EMBL" id="RMI44462.1"/>
    </source>
</evidence>
<evidence type="ECO:0000259" key="6">
    <source>
        <dbReference type="PROSITE" id="PS50043"/>
    </source>
</evidence>
<protein>
    <submittedName>
        <fullName evidence="8">DNA-binding response regulator</fullName>
    </submittedName>
</protein>
<dbReference type="CDD" id="cd17535">
    <property type="entry name" value="REC_NarL-like"/>
    <property type="match status" value="1"/>
</dbReference>
<dbReference type="GO" id="GO:0006355">
    <property type="term" value="P:regulation of DNA-templated transcription"/>
    <property type="evidence" value="ECO:0007669"/>
    <property type="project" value="InterPro"/>
</dbReference>
<accession>A0A3M2M4R4</accession>
<keyword evidence="9" id="KW-1185">Reference proteome</keyword>
<feature type="domain" description="Response regulatory" evidence="7">
    <location>
        <begin position="4"/>
        <end position="122"/>
    </location>
</feature>
<dbReference type="PROSITE" id="PS00622">
    <property type="entry name" value="HTH_LUXR_1"/>
    <property type="match status" value="1"/>
</dbReference>
<evidence type="ECO:0000256" key="5">
    <source>
        <dbReference type="PROSITE-ProRule" id="PRU00169"/>
    </source>
</evidence>